<feature type="compositionally biased region" description="Acidic residues" evidence="1">
    <location>
        <begin position="446"/>
        <end position="455"/>
    </location>
</feature>
<feature type="transmembrane region" description="Helical" evidence="2">
    <location>
        <begin position="239"/>
        <end position="259"/>
    </location>
</feature>
<organism evidence="3 4">
    <name type="scientific">Podospora australis</name>
    <dbReference type="NCBI Taxonomy" id="1536484"/>
    <lineage>
        <taxon>Eukaryota</taxon>
        <taxon>Fungi</taxon>
        <taxon>Dikarya</taxon>
        <taxon>Ascomycota</taxon>
        <taxon>Pezizomycotina</taxon>
        <taxon>Sordariomycetes</taxon>
        <taxon>Sordariomycetidae</taxon>
        <taxon>Sordariales</taxon>
        <taxon>Podosporaceae</taxon>
        <taxon>Podospora</taxon>
    </lineage>
</organism>
<keyword evidence="2" id="KW-0472">Membrane</keyword>
<reference evidence="3" key="1">
    <citation type="journal article" date="2023" name="Mol. Phylogenet. Evol.">
        <title>Genome-scale phylogeny and comparative genomics of the fungal order Sordariales.</title>
        <authorList>
            <person name="Hensen N."/>
            <person name="Bonometti L."/>
            <person name="Westerberg I."/>
            <person name="Brannstrom I.O."/>
            <person name="Guillou S."/>
            <person name="Cros-Aarteil S."/>
            <person name="Calhoun S."/>
            <person name="Haridas S."/>
            <person name="Kuo A."/>
            <person name="Mondo S."/>
            <person name="Pangilinan J."/>
            <person name="Riley R."/>
            <person name="LaButti K."/>
            <person name="Andreopoulos B."/>
            <person name="Lipzen A."/>
            <person name="Chen C."/>
            <person name="Yan M."/>
            <person name="Daum C."/>
            <person name="Ng V."/>
            <person name="Clum A."/>
            <person name="Steindorff A."/>
            <person name="Ohm R.A."/>
            <person name="Martin F."/>
            <person name="Silar P."/>
            <person name="Natvig D.O."/>
            <person name="Lalanne C."/>
            <person name="Gautier V."/>
            <person name="Ament-Velasquez S.L."/>
            <person name="Kruys A."/>
            <person name="Hutchinson M.I."/>
            <person name="Powell A.J."/>
            <person name="Barry K."/>
            <person name="Miller A.N."/>
            <person name="Grigoriev I.V."/>
            <person name="Debuchy R."/>
            <person name="Gladieux P."/>
            <person name="Hiltunen Thoren M."/>
            <person name="Johannesson H."/>
        </authorList>
    </citation>
    <scope>NUCLEOTIDE SEQUENCE</scope>
    <source>
        <strain evidence="3">PSN309</strain>
    </source>
</reference>
<feature type="transmembrane region" description="Helical" evidence="2">
    <location>
        <begin position="173"/>
        <end position="194"/>
    </location>
</feature>
<keyword evidence="4" id="KW-1185">Reference proteome</keyword>
<feature type="compositionally biased region" description="Basic and acidic residues" evidence="1">
    <location>
        <begin position="399"/>
        <end position="411"/>
    </location>
</feature>
<keyword evidence="2" id="KW-0812">Transmembrane</keyword>
<accession>A0AAN6WZB9</accession>
<feature type="transmembrane region" description="Helical" evidence="2">
    <location>
        <begin position="206"/>
        <end position="227"/>
    </location>
</feature>
<feature type="compositionally biased region" description="Basic and acidic residues" evidence="1">
    <location>
        <begin position="418"/>
        <end position="432"/>
    </location>
</feature>
<keyword evidence="2" id="KW-1133">Transmembrane helix</keyword>
<feature type="region of interest" description="Disordered" evidence="1">
    <location>
        <begin position="1"/>
        <end position="129"/>
    </location>
</feature>
<comment type="caution">
    <text evidence="3">The sequence shown here is derived from an EMBL/GenBank/DDBJ whole genome shotgun (WGS) entry which is preliminary data.</text>
</comment>
<sequence length="490" mass="54211">MAQEPAPSFSKERASISTIDPPSPATPQLPSPSPSSSSAPRRMVSQRPSLGPRRQSRFKEEPMSERTPASSISIRSFEPPPPPPPAATTASWDAESPMGPPGRVNTNSTHHTTRSNHSNFSNNSSTNTVEFNPVRYTSTQIPPPPFQETWASTPPPQAAAIPPNSNNPSWLRIINPVLHAVPCLVLLYIMGASIRVLRGNWVSNTSIQGIILLSFLYLDVVLDAIALFRTGKPWSLWMLFLRTTFGLAYLVLFFVYIGFGRAFPEGYAYWGVSPGMAGPLVYIFLWWIGVWNLLHLPISRYHLLSRLQQKLRLRSASATAQQQQAGRRPSMVPSELHPASSFNPRMSTVGTEGGASSISLTWRRWVRTHSTSYSHHHHHQDLEIEGLQRPRTRMTLGSQRRDSSGDATLREEDGEGVELERMQEVGKEDKTKTTTTSMKPGRNDDGGDDDYDDDNGVVVLDNKKKDEEGGQQSTVSTTTVPPSRPGDIGQ</sequence>
<feature type="compositionally biased region" description="Low complexity" evidence="1">
    <location>
        <begin position="105"/>
        <end position="128"/>
    </location>
</feature>
<name>A0AAN6WZB9_9PEZI</name>
<gene>
    <name evidence="3" type="ORF">QBC35DRAFT_185007</name>
</gene>
<dbReference type="EMBL" id="MU864384">
    <property type="protein sequence ID" value="KAK4188742.1"/>
    <property type="molecule type" value="Genomic_DNA"/>
</dbReference>
<evidence type="ECO:0000313" key="3">
    <source>
        <dbReference type="EMBL" id="KAK4188742.1"/>
    </source>
</evidence>
<dbReference type="Proteomes" id="UP001302126">
    <property type="component" value="Unassembled WGS sequence"/>
</dbReference>
<feature type="compositionally biased region" description="Pro residues" evidence="1">
    <location>
        <begin position="21"/>
        <end position="33"/>
    </location>
</feature>
<protein>
    <recommendedName>
        <fullName evidence="5">Transmembrane protein</fullName>
    </recommendedName>
</protein>
<feature type="region of interest" description="Disordered" evidence="1">
    <location>
        <begin position="395"/>
        <end position="490"/>
    </location>
</feature>
<feature type="region of interest" description="Disordered" evidence="1">
    <location>
        <begin position="318"/>
        <end position="353"/>
    </location>
</feature>
<feature type="compositionally biased region" description="Polar residues" evidence="1">
    <location>
        <begin position="340"/>
        <end position="353"/>
    </location>
</feature>
<evidence type="ECO:0000256" key="1">
    <source>
        <dbReference type="SAM" id="MobiDB-lite"/>
    </source>
</evidence>
<evidence type="ECO:0000313" key="4">
    <source>
        <dbReference type="Proteomes" id="UP001302126"/>
    </source>
</evidence>
<reference evidence="3" key="2">
    <citation type="submission" date="2023-05" db="EMBL/GenBank/DDBJ databases">
        <authorList>
            <consortium name="Lawrence Berkeley National Laboratory"/>
            <person name="Steindorff A."/>
            <person name="Hensen N."/>
            <person name="Bonometti L."/>
            <person name="Westerberg I."/>
            <person name="Brannstrom I.O."/>
            <person name="Guillou S."/>
            <person name="Cros-Aarteil S."/>
            <person name="Calhoun S."/>
            <person name="Haridas S."/>
            <person name="Kuo A."/>
            <person name="Mondo S."/>
            <person name="Pangilinan J."/>
            <person name="Riley R."/>
            <person name="Labutti K."/>
            <person name="Andreopoulos B."/>
            <person name="Lipzen A."/>
            <person name="Chen C."/>
            <person name="Yanf M."/>
            <person name="Daum C."/>
            <person name="Ng V."/>
            <person name="Clum A."/>
            <person name="Ohm R."/>
            <person name="Martin F."/>
            <person name="Silar P."/>
            <person name="Natvig D."/>
            <person name="Lalanne C."/>
            <person name="Gautier V."/>
            <person name="Ament-Velasquez S.L."/>
            <person name="Kruys A."/>
            <person name="Hutchinson M.I."/>
            <person name="Powell A.J."/>
            <person name="Barry K."/>
            <person name="Miller A.N."/>
            <person name="Grigoriev I.V."/>
            <person name="Debuchy R."/>
            <person name="Gladieux P."/>
            <person name="Thoren M.H."/>
            <person name="Johannesson H."/>
        </authorList>
    </citation>
    <scope>NUCLEOTIDE SEQUENCE</scope>
    <source>
        <strain evidence="3">PSN309</strain>
    </source>
</reference>
<feature type="compositionally biased region" description="Low complexity" evidence="1">
    <location>
        <begin position="470"/>
        <end position="481"/>
    </location>
</feature>
<evidence type="ECO:0008006" key="5">
    <source>
        <dbReference type="Google" id="ProtNLM"/>
    </source>
</evidence>
<proteinExistence type="predicted"/>
<evidence type="ECO:0000256" key="2">
    <source>
        <dbReference type="SAM" id="Phobius"/>
    </source>
</evidence>
<dbReference type="AlphaFoldDB" id="A0AAN6WZB9"/>